<evidence type="ECO:0000313" key="1">
    <source>
        <dbReference type="EMBL" id="VAX17234.1"/>
    </source>
</evidence>
<name>A0A3B1BZP6_9ZZZZ</name>
<sequence length="167" mass="19682">MRYRPLILSLALVFMSIGIYSSPASAHWDMDARFWLDKKVEDRFIFRIHNGSHANRYPVRRTLNICFWIEGKRGAVYEPVSEKKCKLVDMKPDTWEKSELNVYDLAIDGSVKKDGKLKNGEYKVKVSAREQKNRFMRLIFGASLERLFVDVVVKDGHMKKFLIWDYK</sequence>
<protein>
    <submittedName>
        <fullName evidence="1">Uncharacterized protein</fullName>
    </submittedName>
</protein>
<dbReference type="AlphaFoldDB" id="A0A3B1BZP6"/>
<organism evidence="1">
    <name type="scientific">hydrothermal vent metagenome</name>
    <dbReference type="NCBI Taxonomy" id="652676"/>
    <lineage>
        <taxon>unclassified sequences</taxon>
        <taxon>metagenomes</taxon>
        <taxon>ecological metagenomes</taxon>
    </lineage>
</organism>
<proteinExistence type="predicted"/>
<dbReference type="EMBL" id="UOGB01000084">
    <property type="protein sequence ID" value="VAX17234.1"/>
    <property type="molecule type" value="Genomic_DNA"/>
</dbReference>
<gene>
    <name evidence="1" type="ORF">MNBD_NITROSPINAE03-1671</name>
</gene>
<accession>A0A3B1BZP6</accession>
<reference evidence="1" key="1">
    <citation type="submission" date="2018-06" db="EMBL/GenBank/DDBJ databases">
        <authorList>
            <person name="Zhirakovskaya E."/>
        </authorList>
    </citation>
    <scope>NUCLEOTIDE SEQUENCE</scope>
</reference>